<dbReference type="AlphaFoldDB" id="A0A1G6T0L1"/>
<keyword evidence="5" id="KW-1185">Reference proteome</keyword>
<feature type="domain" description="SUF system FeS cluster assembly SufBD N-terminal" evidence="3">
    <location>
        <begin position="6"/>
        <end position="158"/>
    </location>
</feature>
<dbReference type="Proteomes" id="UP000183685">
    <property type="component" value="Unassembled WGS sequence"/>
</dbReference>
<protein>
    <submittedName>
        <fullName evidence="4">Fe-S cluster assembly protein SufD</fullName>
    </submittedName>
</protein>
<evidence type="ECO:0000256" key="1">
    <source>
        <dbReference type="ARBA" id="ARBA00043967"/>
    </source>
</evidence>
<evidence type="ECO:0000313" key="4">
    <source>
        <dbReference type="EMBL" id="SDD22720.1"/>
    </source>
</evidence>
<dbReference type="InterPro" id="IPR055346">
    <property type="entry name" value="Fe-S_cluster_assembly_SufBD"/>
</dbReference>
<dbReference type="PANTHER" id="PTHR43575:SF1">
    <property type="entry name" value="PROTEIN ABCI7, CHLOROPLASTIC"/>
    <property type="match status" value="1"/>
</dbReference>
<dbReference type="InterPro" id="IPR000825">
    <property type="entry name" value="SUF_FeS_clus_asmbl_SufBD_core"/>
</dbReference>
<evidence type="ECO:0000313" key="5">
    <source>
        <dbReference type="Proteomes" id="UP000183685"/>
    </source>
</evidence>
<dbReference type="OrthoDB" id="9768262at2"/>
<evidence type="ECO:0000259" key="2">
    <source>
        <dbReference type="Pfam" id="PF01458"/>
    </source>
</evidence>
<dbReference type="Pfam" id="PF19295">
    <property type="entry name" value="SufBD_N"/>
    <property type="match status" value="1"/>
</dbReference>
<dbReference type="GO" id="GO:0016226">
    <property type="term" value="P:iron-sulfur cluster assembly"/>
    <property type="evidence" value="ECO:0007669"/>
    <property type="project" value="InterPro"/>
</dbReference>
<dbReference type="PANTHER" id="PTHR43575">
    <property type="entry name" value="PROTEIN ABCI7, CHLOROPLASTIC"/>
    <property type="match status" value="1"/>
</dbReference>
<sequence>MDDAVIQSYEKQAEALEGSVAGMDDLRAKAIKDFAAQGFPHVKAEDWRYSDLKTLRTKAFSPANHAGETPDIPKAFTDCAARFVFVNGRFSESRSDMGDLWQAASVRPLANHFMANPDRAAELVRGRDGVGMLNTALAKDGMVIAVPAGVEIDDPVEIIHIMTGADDCAAHSRHIVELGEGASVHIIERFIGDDSSYWTNSMLQARVTESAKLYHTRLQEEGANAIHTSKAYVNVGAGGQYHACNLSLGAKVGRFEAYVRLLSDESNATIDGVALAGTGQSHDTLTHISHTMPHTTSDQIFRTVADSRGKTSFQGKVTVDKDAQKVEADQSFKALVFDRTAEANAKPELEIFADDVKCSHGATVGDLDAKAIFYLTSRGIDPVTARQMLVEAFAAAALERIEIEPLRDALMARVGDWMAERKAKPIPENKSRVE</sequence>
<comment type="similarity">
    <text evidence="1">Belongs to the iron-sulfur cluster assembly SufBD family.</text>
</comment>
<gene>
    <name evidence="4" type="ORF">SAMN04488071_0071</name>
</gene>
<feature type="domain" description="SUF system FeS cluster assembly SufBD core" evidence="2">
    <location>
        <begin position="165"/>
        <end position="393"/>
    </location>
</feature>
<name>A0A1G6T0L1_9PROT</name>
<dbReference type="STRING" id="637679.GCA_001550055_00817"/>
<dbReference type="RefSeq" id="WP_068309094.1">
    <property type="nucleotide sequence ID" value="NZ_FNAK01000001.1"/>
</dbReference>
<reference evidence="4 5" key="1">
    <citation type="submission" date="2016-10" db="EMBL/GenBank/DDBJ databases">
        <authorList>
            <person name="de Groot N.N."/>
        </authorList>
    </citation>
    <scope>NUCLEOTIDE SEQUENCE [LARGE SCALE GENOMIC DNA]</scope>
    <source>
        <strain evidence="4 5">CGMCC 1.9109</strain>
    </source>
</reference>
<proteinExistence type="inferred from homology"/>
<dbReference type="InterPro" id="IPR011542">
    <property type="entry name" value="SUF_FeS_clus_asmbl_SufD"/>
</dbReference>
<dbReference type="InterPro" id="IPR037284">
    <property type="entry name" value="SUF_FeS_clus_asmbl_SufBD_sf"/>
</dbReference>
<dbReference type="InterPro" id="IPR045595">
    <property type="entry name" value="SufBD_N"/>
</dbReference>
<organism evidence="4 5">
    <name type="scientific">Kordiimonas lacus</name>
    <dbReference type="NCBI Taxonomy" id="637679"/>
    <lineage>
        <taxon>Bacteria</taxon>
        <taxon>Pseudomonadati</taxon>
        <taxon>Pseudomonadota</taxon>
        <taxon>Alphaproteobacteria</taxon>
        <taxon>Kordiimonadales</taxon>
        <taxon>Kordiimonadaceae</taxon>
        <taxon>Kordiimonas</taxon>
    </lineage>
</organism>
<dbReference type="NCBIfam" id="TIGR01981">
    <property type="entry name" value="sufD"/>
    <property type="match status" value="1"/>
</dbReference>
<dbReference type="EMBL" id="FNAK01000001">
    <property type="protein sequence ID" value="SDD22720.1"/>
    <property type="molecule type" value="Genomic_DNA"/>
</dbReference>
<dbReference type="SUPFAM" id="SSF101960">
    <property type="entry name" value="Stabilizer of iron transporter SufD"/>
    <property type="match status" value="1"/>
</dbReference>
<dbReference type="Pfam" id="PF01458">
    <property type="entry name" value="SUFBD_core"/>
    <property type="match status" value="1"/>
</dbReference>
<evidence type="ECO:0000259" key="3">
    <source>
        <dbReference type="Pfam" id="PF19295"/>
    </source>
</evidence>
<accession>A0A1G6T0L1</accession>